<dbReference type="Proteomes" id="UP001189429">
    <property type="component" value="Unassembled WGS sequence"/>
</dbReference>
<name>A0ABN9S9D3_9DINO</name>
<reference evidence="1" key="1">
    <citation type="submission" date="2023-10" db="EMBL/GenBank/DDBJ databases">
        <authorList>
            <person name="Chen Y."/>
            <person name="Shah S."/>
            <person name="Dougan E. K."/>
            <person name="Thang M."/>
            <person name="Chan C."/>
        </authorList>
    </citation>
    <scope>NUCLEOTIDE SEQUENCE [LARGE SCALE GENOMIC DNA]</scope>
</reference>
<dbReference type="EMBL" id="CAUYUJ010010069">
    <property type="protein sequence ID" value="CAK0828497.1"/>
    <property type="molecule type" value="Genomic_DNA"/>
</dbReference>
<proteinExistence type="predicted"/>
<comment type="caution">
    <text evidence="1">The sequence shown here is derived from an EMBL/GenBank/DDBJ whole genome shotgun (WGS) entry which is preliminary data.</text>
</comment>
<keyword evidence="2" id="KW-1185">Reference proteome</keyword>
<evidence type="ECO:0000313" key="1">
    <source>
        <dbReference type="EMBL" id="CAK0828497.1"/>
    </source>
</evidence>
<accession>A0ABN9S9D3</accession>
<sequence>MQVAAEDAERLALARASRCPAGHALKKRYAPAAPPQRGCAPASGCSCSVCQAQVKRGGDLWSCPSCSFNRCQKCAPVQEERGAGRPAAGECWPHVPLLEEVALPEGAQERWEASGGTELDQVLGSGEAVLVDAWWMVEPGEQRVA</sequence>
<gene>
    <name evidence="1" type="ORF">PCOR1329_LOCUS27701</name>
</gene>
<evidence type="ECO:0000313" key="2">
    <source>
        <dbReference type="Proteomes" id="UP001189429"/>
    </source>
</evidence>
<organism evidence="1 2">
    <name type="scientific">Prorocentrum cordatum</name>
    <dbReference type="NCBI Taxonomy" id="2364126"/>
    <lineage>
        <taxon>Eukaryota</taxon>
        <taxon>Sar</taxon>
        <taxon>Alveolata</taxon>
        <taxon>Dinophyceae</taxon>
        <taxon>Prorocentrales</taxon>
        <taxon>Prorocentraceae</taxon>
        <taxon>Prorocentrum</taxon>
    </lineage>
</organism>
<protein>
    <submittedName>
        <fullName evidence="1">Uncharacterized protein</fullName>
    </submittedName>
</protein>